<gene>
    <name evidence="1" type="ORF">OCBIM_22001257mg</name>
</gene>
<reference evidence="1" key="1">
    <citation type="submission" date="2015-07" db="EMBL/GenBank/DDBJ databases">
        <title>MeaNS - Measles Nucleotide Surveillance Program.</title>
        <authorList>
            <person name="Tran T."/>
            <person name="Druce J."/>
        </authorList>
    </citation>
    <scope>NUCLEOTIDE SEQUENCE</scope>
    <source>
        <strain evidence="1">UCB-OBI-ISO-001</strain>
        <tissue evidence="1">Gonad</tissue>
    </source>
</reference>
<evidence type="ECO:0000313" key="1">
    <source>
        <dbReference type="EMBL" id="KOF71290.1"/>
    </source>
</evidence>
<protein>
    <submittedName>
        <fullName evidence="1">Uncharacterized protein</fullName>
    </submittedName>
</protein>
<dbReference type="AlphaFoldDB" id="A0A0L8G3Y5"/>
<accession>A0A0L8G3Y5</accession>
<dbReference type="EMBL" id="KQ424243">
    <property type="protein sequence ID" value="KOF71290.1"/>
    <property type="molecule type" value="Genomic_DNA"/>
</dbReference>
<name>A0A0L8G3Y5_OCTBM</name>
<proteinExistence type="predicted"/>
<sequence length="87" mass="10357">MRKQRNLKQFDFKTTSFTSIIIIINQHEYTYSCSNLKERKSSTNIVHSSKSNSAADWFLPSNHFPYHPLTPLTFNFCRLRKLNFQKI</sequence>
<organism evidence="1">
    <name type="scientific">Octopus bimaculoides</name>
    <name type="common">California two-spotted octopus</name>
    <dbReference type="NCBI Taxonomy" id="37653"/>
    <lineage>
        <taxon>Eukaryota</taxon>
        <taxon>Metazoa</taxon>
        <taxon>Spiralia</taxon>
        <taxon>Lophotrochozoa</taxon>
        <taxon>Mollusca</taxon>
        <taxon>Cephalopoda</taxon>
        <taxon>Coleoidea</taxon>
        <taxon>Octopodiformes</taxon>
        <taxon>Octopoda</taxon>
        <taxon>Incirrata</taxon>
        <taxon>Octopodidae</taxon>
        <taxon>Octopus</taxon>
    </lineage>
</organism>